<dbReference type="Proteomes" id="UP000242715">
    <property type="component" value="Unassembled WGS sequence"/>
</dbReference>
<evidence type="ECO:0000313" key="1">
    <source>
        <dbReference type="EMBL" id="GAU11119.1"/>
    </source>
</evidence>
<organism evidence="1 2">
    <name type="scientific">Trifolium subterraneum</name>
    <name type="common">Subterranean clover</name>
    <dbReference type="NCBI Taxonomy" id="3900"/>
    <lineage>
        <taxon>Eukaryota</taxon>
        <taxon>Viridiplantae</taxon>
        <taxon>Streptophyta</taxon>
        <taxon>Embryophyta</taxon>
        <taxon>Tracheophyta</taxon>
        <taxon>Spermatophyta</taxon>
        <taxon>Magnoliopsida</taxon>
        <taxon>eudicotyledons</taxon>
        <taxon>Gunneridae</taxon>
        <taxon>Pentapetalae</taxon>
        <taxon>rosids</taxon>
        <taxon>fabids</taxon>
        <taxon>Fabales</taxon>
        <taxon>Fabaceae</taxon>
        <taxon>Papilionoideae</taxon>
        <taxon>50 kb inversion clade</taxon>
        <taxon>NPAAA clade</taxon>
        <taxon>Hologalegina</taxon>
        <taxon>IRL clade</taxon>
        <taxon>Trifolieae</taxon>
        <taxon>Trifolium</taxon>
    </lineage>
</organism>
<keyword evidence="2" id="KW-1185">Reference proteome</keyword>
<proteinExistence type="predicted"/>
<dbReference type="EMBL" id="DF973113">
    <property type="protein sequence ID" value="GAU11119.1"/>
    <property type="molecule type" value="Genomic_DNA"/>
</dbReference>
<gene>
    <name evidence="1" type="ORF">TSUD_197430</name>
</gene>
<evidence type="ECO:0000313" key="2">
    <source>
        <dbReference type="Proteomes" id="UP000242715"/>
    </source>
</evidence>
<sequence>MSQDAMAVKYLTLRVYGMHGFKIRVQGNETLQSSWTTGTIITHSYSCIHTPGMLKAASAFSSVDIGAATNFHLGC</sequence>
<accession>A0A2Z6M203</accession>
<reference evidence="2" key="1">
    <citation type="journal article" date="2017" name="Front. Plant Sci.">
        <title>Climate Clever Clovers: New Paradigm to Reduce the Environmental Footprint of Ruminants by Breeding Low Methanogenic Forages Utilizing Haplotype Variation.</title>
        <authorList>
            <person name="Kaur P."/>
            <person name="Appels R."/>
            <person name="Bayer P.E."/>
            <person name="Keeble-Gagnere G."/>
            <person name="Wang J."/>
            <person name="Hirakawa H."/>
            <person name="Shirasawa K."/>
            <person name="Vercoe P."/>
            <person name="Stefanova K."/>
            <person name="Durmic Z."/>
            <person name="Nichols P."/>
            <person name="Revell C."/>
            <person name="Isobe S.N."/>
            <person name="Edwards D."/>
            <person name="Erskine W."/>
        </authorList>
    </citation>
    <scope>NUCLEOTIDE SEQUENCE [LARGE SCALE GENOMIC DNA]</scope>
    <source>
        <strain evidence="2">cv. Daliak</strain>
    </source>
</reference>
<protein>
    <submittedName>
        <fullName evidence="1">Uncharacterized protein</fullName>
    </submittedName>
</protein>
<dbReference type="AlphaFoldDB" id="A0A2Z6M203"/>
<name>A0A2Z6M203_TRISU</name>